<evidence type="ECO:0000313" key="2">
    <source>
        <dbReference type="Proteomes" id="UP001162992"/>
    </source>
</evidence>
<dbReference type="Proteomes" id="UP001162992">
    <property type="component" value="Chromosome 1"/>
</dbReference>
<protein>
    <submittedName>
        <fullName evidence="1">Uncharacterized protein</fullName>
    </submittedName>
</protein>
<dbReference type="EMBL" id="CM055092">
    <property type="protein sequence ID" value="KAJ7568969.1"/>
    <property type="molecule type" value="Genomic_DNA"/>
</dbReference>
<name>A0ACC2ER87_DIPCM</name>
<organism evidence="1 2">
    <name type="scientific">Diphasiastrum complanatum</name>
    <name type="common">Issler's clubmoss</name>
    <name type="synonym">Lycopodium complanatum</name>
    <dbReference type="NCBI Taxonomy" id="34168"/>
    <lineage>
        <taxon>Eukaryota</taxon>
        <taxon>Viridiplantae</taxon>
        <taxon>Streptophyta</taxon>
        <taxon>Embryophyta</taxon>
        <taxon>Tracheophyta</taxon>
        <taxon>Lycopodiopsida</taxon>
        <taxon>Lycopodiales</taxon>
        <taxon>Lycopodiaceae</taxon>
        <taxon>Lycopodioideae</taxon>
        <taxon>Diphasiastrum</taxon>
    </lineage>
</organism>
<sequence>MAEVTSQKTEDASSLGDAVEETPENTELVLFQAKECYVYIIPPRKSSASYRADDWNVNKWSWEGTIKVVSKGEDCTIRLEDTATGELYAQAPVRGDQPHPLEAVIDSSRFFVLRIEDTSSGQSRHAFIGIGFRERPQAYDFQAALYDHVKYLNKKKEAEEMEQEYHSKPSADYSLKEGETLRLDLKTPIKSAGQFTKSKFFDQHVEDTSRLHPLDVPKSDIPVRQPSDPNGTIPFLAPPPLPPPSIPSSTFMCLPSLNMKVVTTLDGAEVSTERVETTVDDDFGDFQAA</sequence>
<evidence type="ECO:0000313" key="1">
    <source>
        <dbReference type="EMBL" id="KAJ7568969.1"/>
    </source>
</evidence>
<proteinExistence type="predicted"/>
<keyword evidence="2" id="KW-1185">Reference proteome</keyword>
<accession>A0ACC2ER87</accession>
<gene>
    <name evidence="1" type="ORF">O6H91_01G055100</name>
</gene>
<comment type="caution">
    <text evidence="1">The sequence shown here is derived from an EMBL/GenBank/DDBJ whole genome shotgun (WGS) entry which is preliminary data.</text>
</comment>
<reference evidence="2" key="1">
    <citation type="journal article" date="2024" name="Proc. Natl. Acad. Sci. U.S.A.">
        <title>Extraordinary preservation of gene collinearity over three hundred million years revealed in homosporous lycophytes.</title>
        <authorList>
            <person name="Li C."/>
            <person name="Wickell D."/>
            <person name="Kuo L.Y."/>
            <person name="Chen X."/>
            <person name="Nie B."/>
            <person name="Liao X."/>
            <person name="Peng D."/>
            <person name="Ji J."/>
            <person name="Jenkins J."/>
            <person name="Williams M."/>
            <person name="Shu S."/>
            <person name="Plott C."/>
            <person name="Barry K."/>
            <person name="Rajasekar S."/>
            <person name="Grimwood J."/>
            <person name="Han X."/>
            <person name="Sun S."/>
            <person name="Hou Z."/>
            <person name="He W."/>
            <person name="Dai G."/>
            <person name="Sun C."/>
            <person name="Schmutz J."/>
            <person name="Leebens-Mack J.H."/>
            <person name="Li F.W."/>
            <person name="Wang L."/>
        </authorList>
    </citation>
    <scope>NUCLEOTIDE SEQUENCE [LARGE SCALE GENOMIC DNA]</scope>
    <source>
        <strain evidence="2">cv. PW_Plant_1</strain>
    </source>
</reference>